<dbReference type="SMART" id="SM00369">
    <property type="entry name" value="LRR_TYP"/>
    <property type="match status" value="3"/>
</dbReference>
<dbReference type="PROSITE" id="PS50096">
    <property type="entry name" value="IQ"/>
    <property type="match status" value="2"/>
</dbReference>
<feature type="domain" description="EF-hand" evidence="8">
    <location>
        <begin position="667"/>
        <end position="702"/>
    </location>
</feature>
<organism evidence="9 10">
    <name type="scientific">Pelagomonas calceolata</name>
    <dbReference type="NCBI Taxonomy" id="35677"/>
    <lineage>
        <taxon>Eukaryota</taxon>
        <taxon>Sar</taxon>
        <taxon>Stramenopiles</taxon>
        <taxon>Ochrophyta</taxon>
        <taxon>Pelagophyceae</taxon>
        <taxon>Pelagomonadales</taxon>
        <taxon>Pelagomonadaceae</taxon>
        <taxon>Pelagomonas</taxon>
    </lineage>
</organism>
<sequence length="801" mass="89848">MLSDEQREEEDAATRLQAISRGHRDRQAVERTQTLKKEREQAASLLQTRQRGRIACREVDERREQTQAATSIGRIYRGKVTRRARVDRGPRSLERDDIAQGLHTLGRTADLKHAYLGCSVSGLQLVDIDVLQSYEHLQALDVSCNNLTSLSPLEHLPYLTRLNASGNKLSQFDLEIPRNVPGEKAWTLGRKHAGSNLIEVDLSDNDIEVLGEQSTHRRLEKFVLDGNRMYEITGLQNLSRLKILSMRNNDLSYVSGLETLSALVELDVGGNRLTTMGDGLENLVNLRRLGVAQNQITTLDGLEPLQALDELDARDNCIEKVREVEFLERLPLFSSLLLQGNPCSDLPFYRRRVVFRLQQLRVLDGIAVSSDDKIKAVNLHGGDESDLKHRRETFRKHFGSALEFEDPLPPFVEPEKSPFDVDLCELPGLEMYLRTIFEAADTSGDGEISVAEAIKAVRNDDDFAELMGFGSRTKVRQADGSREQLTDMLQSLDQDGDNKVSWQEFREAFLGPLEDEENEREEVNEYLDEYAAYLKVVFDRVDVDGSGSLSYGELVKALKEDPEFAEGSGFANSGLSREEFADRMLDALDWDWSDEIEWEEFRDAALDAAMEALERQKMEAYVRDLFDRVAGDDGEISVAEAVKACRNDDDFAEAMGFDGRTKIREGWTKEQLIESLAEMDTDGDCSISWDEFRKALLGPWDDDEPDDELPPPPPDANVEALEAYLRGIFDRVDSSGDGAISVSEAAAALRDDEEFAEVLGVDVGTDDVFRAIDALDEDGDQRVSWGEFRGAVLGATPWGAE</sequence>
<evidence type="ECO:0000256" key="5">
    <source>
        <dbReference type="ARBA" id="ARBA00023069"/>
    </source>
</evidence>
<proteinExistence type="predicted"/>
<protein>
    <recommendedName>
        <fullName evidence="8">EF-hand domain-containing protein</fullName>
    </recommendedName>
</protein>
<dbReference type="PROSITE" id="PS51450">
    <property type="entry name" value="LRR"/>
    <property type="match status" value="3"/>
</dbReference>
<dbReference type="SMART" id="SM00015">
    <property type="entry name" value="IQ"/>
    <property type="match status" value="3"/>
</dbReference>
<dbReference type="InterPro" id="IPR002048">
    <property type="entry name" value="EF_hand_dom"/>
</dbReference>
<dbReference type="EMBL" id="CAKKNE010000006">
    <property type="protein sequence ID" value="CAH0378820.1"/>
    <property type="molecule type" value="Genomic_DNA"/>
</dbReference>
<evidence type="ECO:0000313" key="9">
    <source>
        <dbReference type="EMBL" id="CAH0378820.1"/>
    </source>
</evidence>
<feature type="domain" description="EF-hand" evidence="8">
    <location>
        <begin position="763"/>
        <end position="798"/>
    </location>
</feature>
<dbReference type="SMART" id="SM00364">
    <property type="entry name" value="LRR_BAC"/>
    <property type="match status" value="5"/>
</dbReference>
<name>A0A8J2T0T5_9STRA</name>
<dbReference type="Pfam" id="PF13202">
    <property type="entry name" value="EF-hand_5"/>
    <property type="match status" value="2"/>
</dbReference>
<dbReference type="InterPro" id="IPR003591">
    <property type="entry name" value="Leu-rich_rpt_typical-subtyp"/>
</dbReference>
<keyword evidence="2" id="KW-0433">Leucine-rich repeat</keyword>
<evidence type="ECO:0000256" key="7">
    <source>
        <dbReference type="SAM" id="MobiDB-lite"/>
    </source>
</evidence>
<keyword evidence="10" id="KW-1185">Reference proteome</keyword>
<feature type="domain" description="EF-hand" evidence="8">
    <location>
        <begin position="720"/>
        <end position="755"/>
    </location>
</feature>
<feature type="domain" description="EF-hand" evidence="8">
    <location>
        <begin position="428"/>
        <end position="463"/>
    </location>
</feature>
<dbReference type="InterPro" id="IPR032675">
    <property type="entry name" value="LRR_dom_sf"/>
</dbReference>
<evidence type="ECO:0000256" key="6">
    <source>
        <dbReference type="ARBA" id="ARBA00023273"/>
    </source>
</evidence>
<feature type="compositionally biased region" description="Basic and acidic residues" evidence="7">
    <location>
        <begin position="25"/>
        <end position="41"/>
    </location>
</feature>
<keyword evidence="4" id="KW-0106">Calcium</keyword>
<dbReference type="GO" id="GO:0005509">
    <property type="term" value="F:calcium ion binding"/>
    <property type="evidence" value="ECO:0007669"/>
    <property type="project" value="InterPro"/>
</dbReference>
<dbReference type="Gene3D" id="3.80.10.10">
    <property type="entry name" value="Ribonuclease Inhibitor"/>
    <property type="match status" value="2"/>
</dbReference>
<feature type="region of interest" description="Disordered" evidence="7">
    <location>
        <begin position="1"/>
        <end position="46"/>
    </location>
</feature>
<dbReference type="InterPro" id="IPR050576">
    <property type="entry name" value="Cilia_flagella_integrity"/>
</dbReference>
<comment type="subcellular location">
    <subcellularLocation>
        <location evidence="1">Cell projection</location>
        <location evidence="1">Cilium</location>
    </subcellularLocation>
</comment>
<keyword evidence="3" id="KW-0677">Repeat</keyword>
<evidence type="ECO:0000256" key="4">
    <source>
        <dbReference type="ARBA" id="ARBA00022837"/>
    </source>
</evidence>
<dbReference type="InterPro" id="IPR001611">
    <property type="entry name" value="Leu-rich_rpt"/>
</dbReference>
<dbReference type="OrthoDB" id="6334211at2759"/>
<dbReference type="Pfam" id="PF13499">
    <property type="entry name" value="EF-hand_7"/>
    <property type="match status" value="1"/>
</dbReference>
<dbReference type="PROSITE" id="PS00018">
    <property type="entry name" value="EF_HAND_1"/>
    <property type="match status" value="3"/>
</dbReference>
<evidence type="ECO:0000313" key="10">
    <source>
        <dbReference type="Proteomes" id="UP000789595"/>
    </source>
</evidence>
<dbReference type="PANTHER" id="PTHR45973">
    <property type="entry name" value="PROTEIN PHOSPHATASE 1 REGULATORY SUBUNIT SDS22-RELATED"/>
    <property type="match status" value="1"/>
</dbReference>
<dbReference type="SUPFAM" id="SSF52058">
    <property type="entry name" value="L domain-like"/>
    <property type="match status" value="1"/>
</dbReference>
<gene>
    <name evidence="9" type="ORF">PECAL_6P04170</name>
</gene>
<evidence type="ECO:0000256" key="3">
    <source>
        <dbReference type="ARBA" id="ARBA00022737"/>
    </source>
</evidence>
<keyword evidence="5" id="KW-0969">Cilium</keyword>
<dbReference type="PROSITE" id="PS50222">
    <property type="entry name" value="EF_HAND_2"/>
    <property type="match status" value="6"/>
</dbReference>
<dbReference type="InterPro" id="IPR011992">
    <property type="entry name" value="EF-hand-dom_pair"/>
</dbReference>
<evidence type="ECO:0000256" key="1">
    <source>
        <dbReference type="ARBA" id="ARBA00004138"/>
    </source>
</evidence>
<feature type="compositionally biased region" description="Acidic residues" evidence="7">
    <location>
        <begin position="1"/>
        <end position="11"/>
    </location>
</feature>
<evidence type="ECO:0000256" key="2">
    <source>
        <dbReference type="ARBA" id="ARBA00022614"/>
    </source>
</evidence>
<dbReference type="SUPFAM" id="SSF47473">
    <property type="entry name" value="EF-hand"/>
    <property type="match status" value="2"/>
</dbReference>
<reference evidence="9" key="1">
    <citation type="submission" date="2021-11" db="EMBL/GenBank/DDBJ databases">
        <authorList>
            <consortium name="Genoscope - CEA"/>
            <person name="William W."/>
        </authorList>
    </citation>
    <scope>NUCLEOTIDE SEQUENCE</scope>
</reference>
<dbReference type="AlphaFoldDB" id="A0A8J2T0T5"/>
<feature type="domain" description="EF-hand" evidence="8">
    <location>
        <begin position="480"/>
        <end position="515"/>
    </location>
</feature>
<dbReference type="InterPro" id="IPR000048">
    <property type="entry name" value="IQ_motif_EF-hand-BS"/>
</dbReference>
<accession>A0A8J2T0T5</accession>
<dbReference type="Proteomes" id="UP000789595">
    <property type="component" value="Unassembled WGS sequence"/>
</dbReference>
<evidence type="ECO:0000259" key="8">
    <source>
        <dbReference type="PROSITE" id="PS50222"/>
    </source>
</evidence>
<dbReference type="Gene3D" id="1.10.238.10">
    <property type="entry name" value="EF-hand"/>
    <property type="match status" value="4"/>
</dbReference>
<dbReference type="InterPro" id="IPR018247">
    <property type="entry name" value="EF_Hand_1_Ca_BS"/>
</dbReference>
<feature type="domain" description="EF-hand" evidence="8">
    <location>
        <begin position="529"/>
        <end position="564"/>
    </location>
</feature>
<dbReference type="SMART" id="SM00365">
    <property type="entry name" value="LRR_SD22"/>
    <property type="match status" value="5"/>
</dbReference>
<dbReference type="PANTHER" id="PTHR45973:SF9">
    <property type="entry name" value="LEUCINE-RICH REPEAT-CONTAINING PROTEIN 46"/>
    <property type="match status" value="1"/>
</dbReference>
<keyword evidence="6" id="KW-0966">Cell projection</keyword>
<dbReference type="SMART" id="SM00054">
    <property type="entry name" value="EFh"/>
    <property type="match status" value="6"/>
</dbReference>
<comment type="caution">
    <text evidence="9">The sequence shown here is derived from an EMBL/GenBank/DDBJ whole genome shotgun (WGS) entry which is preliminary data.</text>
</comment>